<evidence type="ECO:0000256" key="1">
    <source>
        <dbReference type="SAM" id="MobiDB-lite"/>
    </source>
</evidence>
<dbReference type="InterPro" id="IPR001466">
    <property type="entry name" value="Beta-lactam-related"/>
</dbReference>
<evidence type="ECO:0000313" key="4">
    <source>
        <dbReference type="Proteomes" id="UP001143474"/>
    </source>
</evidence>
<dbReference type="Gene3D" id="3.40.710.10">
    <property type="entry name" value="DD-peptidase/beta-lactamase superfamily"/>
    <property type="match status" value="1"/>
</dbReference>
<feature type="region of interest" description="Disordered" evidence="1">
    <location>
        <begin position="1"/>
        <end position="25"/>
    </location>
</feature>
<gene>
    <name evidence="3" type="primary">adp</name>
    <name evidence="3" type="ORF">GCM10017600_77270</name>
</gene>
<keyword evidence="3" id="KW-0378">Hydrolase</keyword>
<dbReference type="Pfam" id="PF00144">
    <property type="entry name" value="Beta-lactamase"/>
    <property type="match status" value="1"/>
</dbReference>
<protein>
    <submittedName>
        <fullName evidence="3">D-alanyl-D-alanine carboxypeptidase</fullName>
    </submittedName>
</protein>
<organism evidence="3 4">
    <name type="scientific">Streptosporangium carneum</name>
    <dbReference type="NCBI Taxonomy" id="47481"/>
    <lineage>
        <taxon>Bacteria</taxon>
        <taxon>Bacillati</taxon>
        <taxon>Actinomycetota</taxon>
        <taxon>Actinomycetes</taxon>
        <taxon>Streptosporangiales</taxon>
        <taxon>Streptosporangiaceae</taxon>
        <taxon>Streptosporangium</taxon>
    </lineage>
</organism>
<dbReference type="Proteomes" id="UP001143474">
    <property type="component" value="Unassembled WGS sequence"/>
</dbReference>
<dbReference type="PANTHER" id="PTHR46825">
    <property type="entry name" value="D-ALANYL-D-ALANINE-CARBOXYPEPTIDASE/ENDOPEPTIDASE AMPH"/>
    <property type="match status" value="1"/>
</dbReference>
<evidence type="ECO:0000259" key="2">
    <source>
        <dbReference type="Pfam" id="PF00144"/>
    </source>
</evidence>
<reference evidence="3" key="2">
    <citation type="submission" date="2023-01" db="EMBL/GenBank/DDBJ databases">
        <authorList>
            <person name="Sun Q."/>
            <person name="Evtushenko L."/>
        </authorList>
    </citation>
    <scope>NUCLEOTIDE SEQUENCE</scope>
    <source>
        <strain evidence="3">VKM Ac-2007</strain>
    </source>
</reference>
<keyword evidence="4" id="KW-1185">Reference proteome</keyword>
<dbReference type="PANTHER" id="PTHR46825:SF7">
    <property type="entry name" value="D-ALANYL-D-ALANINE CARBOXYPEPTIDASE"/>
    <property type="match status" value="1"/>
</dbReference>
<feature type="region of interest" description="Disordered" evidence="1">
    <location>
        <begin position="350"/>
        <end position="382"/>
    </location>
</feature>
<evidence type="ECO:0000313" key="3">
    <source>
        <dbReference type="EMBL" id="GLK14315.1"/>
    </source>
</evidence>
<keyword evidence="3" id="KW-0645">Protease</keyword>
<keyword evidence="3" id="KW-0121">Carboxypeptidase</keyword>
<reference evidence="3" key="1">
    <citation type="journal article" date="2014" name="Int. J. Syst. Evol. Microbiol.">
        <title>Complete genome sequence of Corynebacterium casei LMG S-19264T (=DSM 44701T), isolated from a smear-ripened cheese.</title>
        <authorList>
            <consortium name="US DOE Joint Genome Institute (JGI-PGF)"/>
            <person name="Walter F."/>
            <person name="Albersmeier A."/>
            <person name="Kalinowski J."/>
            <person name="Ruckert C."/>
        </authorList>
    </citation>
    <scope>NUCLEOTIDE SEQUENCE</scope>
    <source>
        <strain evidence="3">VKM Ac-2007</strain>
    </source>
</reference>
<accession>A0A9W6IB99</accession>
<sequence length="382" mass="41344">MPANDIPASPEPADTSAGDLGRGHPEIQRVLEQAVADGGGPGIVAELREGDARPWFGTAGTADTTTGRERRPGEHFRIGSFTKAFTATLVLRLAAESKLGLDDTVARWLPGVVEEHLDADGAEITVRQLLNHTSGLPDAVLGQETPRPEEPGRRFVYSKVNYSLAGMIVERVTGSTLANEVDSRIARPLRLTGTYLPGTERTIRAPHARHYSRFDQTGHDTEIHDVTEMDASWAWAAGGMISTTSDLHRFLRALLGGRLLPPAQQREMFTTVSTEGSDWVPNTGYGLGVYSQRLSCGVTLWGGGGYIQGSATYAMGDRQGVHTLVSNINGDWNDFLKIFTDLYETRFCPTAPPKPSPVIRGTGQPSTKGRDGRVSPQKHHPA</sequence>
<dbReference type="InterPro" id="IPR012338">
    <property type="entry name" value="Beta-lactam/transpept-like"/>
</dbReference>
<proteinExistence type="predicted"/>
<dbReference type="SUPFAM" id="SSF56601">
    <property type="entry name" value="beta-lactamase/transpeptidase-like"/>
    <property type="match status" value="1"/>
</dbReference>
<dbReference type="InterPro" id="IPR050491">
    <property type="entry name" value="AmpC-like"/>
</dbReference>
<dbReference type="AlphaFoldDB" id="A0A9W6IB99"/>
<comment type="caution">
    <text evidence="3">The sequence shown here is derived from an EMBL/GenBank/DDBJ whole genome shotgun (WGS) entry which is preliminary data.</text>
</comment>
<dbReference type="RefSeq" id="WP_271222556.1">
    <property type="nucleotide sequence ID" value="NZ_BAAAVD010000033.1"/>
</dbReference>
<feature type="domain" description="Beta-lactamase-related" evidence="2">
    <location>
        <begin position="28"/>
        <end position="330"/>
    </location>
</feature>
<name>A0A9W6IB99_9ACTN</name>
<dbReference type="EMBL" id="BSEV01000031">
    <property type="protein sequence ID" value="GLK14315.1"/>
    <property type="molecule type" value="Genomic_DNA"/>
</dbReference>
<dbReference type="GO" id="GO:0004180">
    <property type="term" value="F:carboxypeptidase activity"/>
    <property type="evidence" value="ECO:0007669"/>
    <property type="project" value="UniProtKB-KW"/>
</dbReference>